<evidence type="ECO:0000256" key="4">
    <source>
        <dbReference type="ARBA" id="ARBA00022729"/>
    </source>
</evidence>
<evidence type="ECO:0000256" key="3">
    <source>
        <dbReference type="ARBA" id="ARBA00012670"/>
    </source>
</evidence>
<dbReference type="Pfam" id="PF22848">
    <property type="entry name" value="ASD1_dom"/>
    <property type="match status" value="1"/>
</dbReference>
<feature type="domain" description="Alpha-L-arabinofuranosidase C-terminal" evidence="8">
    <location>
        <begin position="478"/>
        <end position="828"/>
    </location>
</feature>
<keyword evidence="6" id="KW-0325">Glycoprotein</keyword>
<comment type="catalytic activity">
    <reaction evidence="1">
        <text>Hydrolysis of terminal non-reducing alpha-L-arabinofuranoside residues in alpha-L-arabinosides.</text>
        <dbReference type="EC" id="3.2.1.55"/>
    </reaction>
</comment>
<dbReference type="AlphaFoldDB" id="A0AA37NK29"/>
<evidence type="ECO:0000256" key="2">
    <source>
        <dbReference type="ARBA" id="ARBA00007186"/>
    </source>
</evidence>
<dbReference type="Pfam" id="PF06964">
    <property type="entry name" value="Alpha-L-AF_C"/>
    <property type="match status" value="1"/>
</dbReference>
<dbReference type="Gene3D" id="3.20.20.80">
    <property type="entry name" value="Glycosidases"/>
    <property type="match status" value="1"/>
</dbReference>
<dbReference type="SMART" id="SM00813">
    <property type="entry name" value="Alpha-L-AF_C"/>
    <property type="match status" value="1"/>
</dbReference>
<dbReference type="EMBL" id="BQOL01000001">
    <property type="protein sequence ID" value="GKI17366.1"/>
    <property type="molecule type" value="Genomic_DNA"/>
</dbReference>
<sequence>MKTLHQNLSLPALALLLGACSQPEAQINIDAAQRGAEVPSSLYGIFFEEINHAGDGGLYAELIQNRGFEDSSVPEGYRIEGDKIYPPAVCNHLTGSKPHPDLAFRWTTDEIPAWSLEQLAGEGATMQLTTEYPLNSATPTALKVTLPVQGRVALSNTGFWGINIEKNKSYFLRFNTSNGNRFDGKATIKLVGADGTELCNRPLALDPDKSWCQYSGELVAAGTDHNARFVIELEGKGTLLLDYVSLFPAETFRNRENGLRKDIAETLEAMRPAFVRWPGGCVVEGITLSNRIKWKETIGDPATRPGVYDTWGYRTTMGFGYHEFLQFCEDIGAEGMFVCNVGLGCQGRAGDACPEEEVDFFINDALDAIDYALGDGTTAWSRKRVENGHPEPFPLKYVEIGNENWGPVYEKRHDKFYKAIKAKYPQLKLISTLGLGGQHRHEKVDMIDPHWYVSPEFFFASDKLFDQQERGDYEIYIGEYAVNQNVGGGNLVGALAEAAFLTGVERNSDLVKMASYAPLLENVNDRVWPTNLIWFDSHRVMGRSSYQVQKMYAENRPSFNVATAFEQPTHPVEVRGRIALGGWNTDNEYKDLKVTLADGRTVEADMTQSWTPQEGTWTAGEGTLKGSGPGVMRWILWSTPEAFGDCSISLKARKTAGAEGFLIYFGMHDGLNGYVLNIGGWGNQTTAFQRIDGNDMPQIPNNISQHVEEGRWYDIRIDVKGGKFTYYLDSKQMLETTIENIQRYVVSGYDESTGELIVKFVNATEEPFTTSVNLQNVTSVERKGKVVTLTSNDPKDENTLDDPKKVFPRESTYNGFSERFDYTFEPWSLTVLRIKAEI</sequence>
<dbReference type="GO" id="GO:0046373">
    <property type="term" value="P:L-arabinose metabolic process"/>
    <property type="evidence" value="ECO:0007669"/>
    <property type="project" value="InterPro"/>
</dbReference>
<dbReference type="InterPro" id="IPR055235">
    <property type="entry name" value="ASD1_cat"/>
</dbReference>
<dbReference type="SUPFAM" id="SSF51445">
    <property type="entry name" value="(Trans)glycosidases"/>
    <property type="match status" value="1"/>
</dbReference>
<evidence type="ECO:0000256" key="1">
    <source>
        <dbReference type="ARBA" id="ARBA00001462"/>
    </source>
</evidence>
<protein>
    <recommendedName>
        <fullName evidence="3">non-reducing end alpha-L-arabinofuranosidase</fullName>
        <ecNumber evidence="3">3.2.1.55</ecNumber>
    </recommendedName>
</protein>
<dbReference type="InterPro" id="IPR008979">
    <property type="entry name" value="Galactose-bd-like_sf"/>
</dbReference>
<organism evidence="9 10">
    <name type="scientific">Alistipes finegoldii</name>
    <dbReference type="NCBI Taxonomy" id="214856"/>
    <lineage>
        <taxon>Bacteria</taxon>
        <taxon>Pseudomonadati</taxon>
        <taxon>Bacteroidota</taxon>
        <taxon>Bacteroidia</taxon>
        <taxon>Bacteroidales</taxon>
        <taxon>Rikenellaceae</taxon>
        <taxon>Alistipes</taxon>
    </lineage>
</organism>
<dbReference type="EC" id="3.2.1.55" evidence="3"/>
<dbReference type="InterPro" id="IPR010720">
    <property type="entry name" value="Alpha-L-AF_C"/>
</dbReference>
<dbReference type="InterPro" id="IPR051563">
    <property type="entry name" value="Glycosyl_Hydrolase_51"/>
</dbReference>
<dbReference type="SUPFAM" id="SSF49785">
    <property type="entry name" value="Galactose-binding domain-like"/>
    <property type="match status" value="1"/>
</dbReference>
<reference evidence="9" key="1">
    <citation type="submission" date="2022-01" db="EMBL/GenBank/DDBJ databases">
        <title>Novel bile acid biosynthetic pathways are enriched in the microbiome of centenarians.</title>
        <authorList>
            <person name="Sato Y."/>
            <person name="Atarashi K."/>
            <person name="Plichta R.D."/>
            <person name="Arai Y."/>
            <person name="Sasajima S."/>
            <person name="Kearney M.S."/>
            <person name="Suda W."/>
            <person name="Takeshita K."/>
            <person name="Sasaki T."/>
            <person name="Okamoto S."/>
            <person name="Skelly N.A."/>
            <person name="Okamura Y."/>
            <person name="Vlamakis H."/>
            <person name="Li Y."/>
            <person name="Tanoue T."/>
            <person name="Takei H."/>
            <person name="Nittono H."/>
            <person name="Narushima S."/>
            <person name="Irie J."/>
            <person name="Itoh H."/>
            <person name="Moriya K."/>
            <person name="Sugiura Y."/>
            <person name="Suematsu M."/>
            <person name="Moritoki N."/>
            <person name="Shibata S."/>
            <person name="Littman R.D."/>
            <person name="Fischbach A.M."/>
            <person name="Uwamino Y."/>
            <person name="Inoue T."/>
            <person name="Honda A."/>
            <person name="Hattori M."/>
            <person name="Murai T."/>
            <person name="Xavier J.R."/>
            <person name="Hirose N."/>
            <person name="Honda K."/>
        </authorList>
    </citation>
    <scope>NUCLEOTIDE SEQUENCE</scope>
    <source>
        <strain evidence="9">CE91-St16</strain>
    </source>
</reference>
<dbReference type="PROSITE" id="PS51257">
    <property type="entry name" value="PROKAR_LIPOPROTEIN"/>
    <property type="match status" value="1"/>
</dbReference>
<dbReference type="PANTHER" id="PTHR31776:SF0">
    <property type="entry name" value="ALPHA-L-ARABINOFURANOSIDASE 1"/>
    <property type="match status" value="1"/>
</dbReference>
<keyword evidence="4 7" id="KW-0732">Signal</keyword>
<proteinExistence type="inferred from homology"/>
<dbReference type="Proteomes" id="UP001055105">
    <property type="component" value="Unassembled WGS sequence"/>
</dbReference>
<evidence type="ECO:0000256" key="6">
    <source>
        <dbReference type="ARBA" id="ARBA00023180"/>
    </source>
</evidence>
<dbReference type="Pfam" id="PF06439">
    <property type="entry name" value="3keto-disac_hyd"/>
    <property type="match status" value="1"/>
</dbReference>
<evidence type="ECO:0000256" key="5">
    <source>
        <dbReference type="ARBA" id="ARBA00022801"/>
    </source>
</evidence>
<evidence type="ECO:0000259" key="8">
    <source>
        <dbReference type="SMART" id="SM00813"/>
    </source>
</evidence>
<evidence type="ECO:0000313" key="9">
    <source>
        <dbReference type="EMBL" id="GKI17366.1"/>
    </source>
</evidence>
<dbReference type="RefSeq" id="WP_244075934.1">
    <property type="nucleotide sequence ID" value="NZ_AP025581.1"/>
</dbReference>
<dbReference type="InterPro" id="IPR017853">
    <property type="entry name" value="GH"/>
</dbReference>
<keyword evidence="5" id="KW-0378">Hydrolase</keyword>
<dbReference type="InterPro" id="IPR010496">
    <property type="entry name" value="AL/BT2_dom"/>
</dbReference>
<comment type="caution">
    <text evidence="9">The sequence shown here is derived from an EMBL/GenBank/DDBJ whole genome shotgun (WGS) entry which is preliminary data.</text>
</comment>
<comment type="similarity">
    <text evidence="2">Belongs to the glycosyl hydrolase 51 family.</text>
</comment>
<dbReference type="InterPro" id="IPR013780">
    <property type="entry name" value="Glyco_hydro_b"/>
</dbReference>
<name>A0AA37NK29_9BACT</name>
<dbReference type="Gene3D" id="2.60.120.260">
    <property type="entry name" value="Galactose-binding domain-like"/>
    <property type="match status" value="1"/>
</dbReference>
<gene>
    <name evidence="9" type="ORF">CE91St16_02740</name>
</gene>
<dbReference type="PANTHER" id="PTHR31776">
    <property type="entry name" value="ALPHA-L-ARABINOFURANOSIDASE 1"/>
    <property type="match status" value="1"/>
</dbReference>
<dbReference type="Gene3D" id="2.60.120.560">
    <property type="entry name" value="Exo-inulinase, domain 1"/>
    <property type="match status" value="1"/>
</dbReference>
<evidence type="ECO:0000313" key="10">
    <source>
        <dbReference type="Proteomes" id="UP001055105"/>
    </source>
</evidence>
<accession>A0AA37NK29</accession>
<feature type="chain" id="PRO_5041398553" description="non-reducing end alpha-L-arabinofuranosidase" evidence="7">
    <location>
        <begin position="26"/>
        <end position="838"/>
    </location>
</feature>
<feature type="signal peptide" evidence="7">
    <location>
        <begin position="1"/>
        <end position="25"/>
    </location>
</feature>
<evidence type="ECO:0000256" key="7">
    <source>
        <dbReference type="SAM" id="SignalP"/>
    </source>
</evidence>
<dbReference type="GO" id="GO:0046556">
    <property type="term" value="F:alpha-L-arabinofuranosidase activity"/>
    <property type="evidence" value="ECO:0007669"/>
    <property type="project" value="UniProtKB-EC"/>
</dbReference>
<dbReference type="SUPFAM" id="SSF51011">
    <property type="entry name" value="Glycosyl hydrolase domain"/>
    <property type="match status" value="1"/>
</dbReference>
<dbReference type="Gene3D" id="2.60.40.1180">
    <property type="entry name" value="Golgi alpha-mannosidase II"/>
    <property type="match status" value="1"/>
</dbReference>